<dbReference type="Pfam" id="PF03359">
    <property type="entry name" value="GKAP"/>
    <property type="match status" value="1"/>
</dbReference>
<feature type="region of interest" description="Disordered" evidence="2">
    <location>
        <begin position="613"/>
        <end position="645"/>
    </location>
</feature>
<feature type="compositionally biased region" description="Polar residues" evidence="2">
    <location>
        <begin position="179"/>
        <end position="190"/>
    </location>
</feature>
<feature type="compositionally biased region" description="Polar residues" evidence="2">
    <location>
        <begin position="66"/>
        <end position="75"/>
    </location>
</feature>
<feature type="region of interest" description="Disordered" evidence="2">
    <location>
        <begin position="811"/>
        <end position="1034"/>
    </location>
</feature>
<feature type="compositionally biased region" description="Basic and acidic residues" evidence="2">
    <location>
        <begin position="984"/>
        <end position="1013"/>
    </location>
</feature>
<protein>
    <submittedName>
        <fullName evidence="3">Disks large-associated protein 5</fullName>
    </submittedName>
</protein>
<organism evidence="3 4">
    <name type="scientific">Acropora cervicornis</name>
    <name type="common">Staghorn coral</name>
    <dbReference type="NCBI Taxonomy" id="6130"/>
    <lineage>
        <taxon>Eukaryota</taxon>
        <taxon>Metazoa</taxon>
        <taxon>Cnidaria</taxon>
        <taxon>Anthozoa</taxon>
        <taxon>Hexacorallia</taxon>
        <taxon>Scleractinia</taxon>
        <taxon>Astrocoeniina</taxon>
        <taxon>Acroporidae</taxon>
        <taxon>Acropora</taxon>
    </lineage>
</organism>
<dbReference type="InterPro" id="IPR005026">
    <property type="entry name" value="SAPAP"/>
</dbReference>
<dbReference type="PANTHER" id="PTHR12353:SF1">
    <property type="entry name" value="DISKS LARGE-ASSOCIATED PROTEIN 5"/>
    <property type="match status" value="1"/>
</dbReference>
<dbReference type="AlphaFoldDB" id="A0AAD9R6F6"/>
<feature type="compositionally biased region" description="Basic and acidic residues" evidence="2">
    <location>
        <begin position="35"/>
        <end position="49"/>
    </location>
</feature>
<evidence type="ECO:0000313" key="3">
    <source>
        <dbReference type="EMBL" id="KAK2573912.1"/>
    </source>
</evidence>
<gene>
    <name evidence="3" type="ORF">P5673_000019</name>
</gene>
<reference evidence="3" key="2">
    <citation type="journal article" date="2023" name="Science">
        <title>Genomic signatures of disease resistance in endangered staghorn corals.</title>
        <authorList>
            <person name="Vollmer S.V."/>
            <person name="Selwyn J.D."/>
            <person name="Despard B.A."/>
            <person name="Roesel C.L."/>
        </authorList>
    </citation>
    <scope>NUCLEOTIDE SEQUENCE</scope>
    <source>
        <strain evidence="3">K2</strain>
    </source>
</reference>
<feature type="compositionally biased region" description="Basic and acidic residues" evidence="2">
    <location>
        <begin position="167"/>
        <end position="176"/>
    </location>
</feature>
<dbReference type="EMBL" id="JARQWQ010000001">
    <property type="protein sequence ID" value="KAK2573912.1"/>
    <property type="molecule type" value="Genomic_DNA"/>
</dbReference>
<evidence type="ECO:0000313" key="4">
    <source>
        <dbReference type="Proteomes" id="UP001249851"/>
    </source>
</evidence>
<feature type="compositionally biased region" description="Basic and acidic residues" evidence="2">
    <location>
        <begin position="925"/>
        <end position="939"/>
    </location>
</feature>
<comment type="caution">
    <text evidence="3">The sequence shown here is derived from an EMBL/GenBank/DDBJ whole genome shotgun (WGS) entry which is preliminary data.</text>
</comment>
<feature type="compositionally biased region" description="Basic and acidic residues" evidence="2">
    <location>
        <begin position="206"/>
        <end position="215"/>
    </location>
</feature>
<feature type="region of interest" description="Disordered" evidence="2">
    <location>
        <begin position="1"/>
        <end position="83"/>
    </location>
</feature>
<evidence type="ECO:0000256" key="1">
    <source>
        <dbReference type="ARBA" id="ARBA00008839"/>
    </source>
</evidence>
<comment type="similarity">
    <text evidence="1">Belongs to the SAPAP family.</text>
</comment>
<feature type="compositionally biased region" description="Polar residues" evidence="2">
    <location>
        <begin position="1015"/>
        <end position="1030"/>
    </location>
</feature>
<evidence type="ECO:0000256" key="2">
    <source>
        <dbReference type="SAM" id="MobiDB-lite"/>
    </source>
</evidence>
<dbReference type="GO" id="GO:0023052">
    <property type="term" value="P:signaling"/>
    <property type="evidence" value="ECO:0007669"/>
    <property type="project" value="InterPro"/>
</dbReference>
<dbReference type="PANTHER" id="PTHR12353">
    <property type="entry name" value="DISKS LARGE-ASSOCIATED PROTEIN DAP SAP90/PSD-95-ASSOCIATED PROTEIN"/>
    <property type="match status" value="1"/>
</dbReference>
<feature type="region of interest" description="Disordered" evidence="2">
    <location>
        <begin position="138"/>
        <end position="223"/>
    </location>
</feature>
<sequence>MEKIATKKFNYDRQSSYKTRGKLGSCTNRNVRVQRASENRHLSRMDEVSKRRRMPLSPLVDENTADSKNQKTNVSRPELNRREKLLKWREERRQKKQSEPQKKSFIVGHVKYSNDTSLFAAKMKNSENKVISLSKPAQFATTKSAKPLTRSSARLAKQVSPYTINEQKSHPIEKVKPKATSSVKTRSQAKNAKPPAAKETCLSKPGKSERQEKPTTESTKISPIKQQPELNAIKTTVSFGRGSTEGVDRVHPKTNETPSFAPADFQFTAPVGVNTFTYMSKTFTFQPLSPSSADEFMFPSSVSSLFSFSPKNTTEKPVEGVMLQDPVAAYNMSSATSSSEEQSNGYFEDKISSTAYVPMETSAQAGMGLKNAAIGADTSIGNPPNEQQSIEITDTKSSSAPCDVLMQSFDKADKHQTTAEHANSLIVTPCIEFDQQNKENADVKPASKLCDVPIDTSKGTENIKSTDNLANTELETTEKQSSVEINSVDASAKENDDSQKHDARYFRNLVKTETERLNETCKKWDAIKTEEQSLSEEVTGQIRTTIGQAQLLIDQRFRQFSGLIDLSEDKNAEKQATASDLQGFWEMIYYQVEDVNAKFDALEKLKENNWQQEEKKARKITRKTKPKKAAVEPSAKPCGRPPSTRNRIQEMRMAMKAKMAAEKEKLTAEKRHQEGEAFVTILTPVKKSKKDDDNGEVLLTPVRRSTRRTPMKASTIKSTPVVVTTPKITTEDSPGLRLTPNNANVPNEVTVPVEAMDTEETQKDALLGESCEGVGETGMEPKNEGNKMDIDPLLILKSACKSAKRESRMLSVTFQSPTENEHQQQTEESTDQEEATEPVSSNPIETEARRRKKGTPQRFSSRKCRRRVSTPYHHDRPGRPRAVGDNEPSESESQSSGDSDSSGAKAEAQGSVSGLRRSLRRTPSKYRDSTPLETERELNGKNPAVKLFHLSEESTENETPRIDSELETFVKYLRSSSSDDDDNAKETMDPEHASDENGTRETDLSVTEDEFHTPPEQTTGVTKPTVQDTASKTERTPIHLLKYLSNVDTPTPNLRRITPMPKTTIFLSPPDRNKSPALADSLGLLSPEEVVRQFPAQNEGSLLSSLGGMTPGKKAIQSSVTPSVQLAALNLSSPGNDEKRRDSVFFAPTSSFNESQLAGNLMCFSPLVERDNEEEGT</sequence>
<accession>A0AAD9R6F6</accession>
<feature type="compositionally biased region" description="Polar residues" evidence="2">
    <location>
        <begin position="139"/>
        <end position="152"/>
    </location>
</feature>
<feature type="compositionally biased region" description="Basic and acidic residues" evidence="2">
    <location>
        <begin position="872"/>
        <end position="884"/>
    </location>
</feature>
<dbReference type="Proteomes" id="UP001249851">
    <property type="component" value="Unassembled WGS sequence"/>
</dbReference>
<feature type="compositionally biased region" description="Basic residues" evidence="2">
    <location>
        <begin position="849"/>
        <end position="868"/>
    </location>
</feature>
<name>A0AAD9R6F6_ACRCE</name>
<proteinExistence type="inferred from homology"/>
<reference evidence="3" key="1">
    <citation type="journal article" date="2023" name="G3 (Bethesda)">
        <title>Whole genome assembly and annotation of the endangered Caribbean coral Acropora cervicornis.</title>
        <authorList>
            <person name="Selwyn J.D."/>
            <person name="Vollmer S.V."/>
        </authorList>
    </citation>
    <scope>NUCLEOTIDE SEQUENCE</scope>
    <source>
        <strain evidence="3">K2</strain>
    </source>
</reference>
<feature type="region of interest" description="Disordered" evidence="2">
    <location>
        <begin position="1052"/>
        <end position="1072"/>
    </location>
</feature>
<keyword evidence="4" id="KW-1185">Reference proteome</keyword>
<feature type="compositionally biased region" description="Low complexity" evidence="2">
    <location>
        <begin position="891"/>
        <end position="903"/>
    </location>
</feature>
<feature type="compositionally biased region" description="Basic and acidic residues" evidence="2">
    <location>
        <begin position="1"/>
        <end position="11"/>
    </location>
</feature>
<feature type="compositionally biased region" description="Basic residues" evidence="2">
    <location>
        <begin position="617"/>
        <end position="628"/>
    </location>
</feature>